<accession>A0A1I8C324</accession>
<protein>
    <submittedName>
        <fullName evidence="4">Uncharacterized protein</fullName>
    </submittedName>
</protein>
<name>A0A1I8C324_MELHA</name>
<feature type="region of interest" description="Disordered" evidence="1">
    <location>
        <begin position="27"/>
        <end position="94"/>
    </location>
</feature>
<reference evidence="4" key="1">
    <citation type="submission" date="2016-11" db="UniProtKB">
        <authorList>
            <consortium name="WormBaseParasite"/>
        </authorList>
    </citation>
    <scope>IDENTIFICATION</scope>
</reference>
<sequence length="174" mass="18646">MKVANYAIFLFFIYFRFDFTNCMFERGGGSSGRGKGSRRGGSHGGGSSGRVGQGGGSHGSGDLGSQGFPPDVEISEVPPGFEGVIPRPKTTTEREQLFGQQSPQQIGTPPHTSNVFQQDPEFPPGFEGVVPPPLTTTFNYPPTMNTRLQGTLLGQQFPQQIGMSLYTSNVNALI</sequence>
<dbReference type="WBParaSite" id="MhA1_Contig945.frz3.gene7">
    <property type="protein sequence ID" value="MhA1_Contig945.frz3.gene7"/>
    <property type="gene ID" value="MhA1_Contig945.frz3.gene7"/>
</dbReference>
<feature type="compositionally biased region" description="Gly residues" evidence="1">
    <location>
        <begin position="42"/>
        <end position="64"/>
    </location>
</feature>
<evidence type="ECO:0000313" key="3">
    <source>
        <dbReference type="Proteomes" id="UP000095281"/>
    </source>
</evidence>
<dbReference type="Proteomes" id="UP000095281">
    <property type="component" value="Unplaced"/>
</dbReference>
<evidence type="ECO:0000256" key="1">
    <source>
        <dbReference type="SAM" id="MobiDB-lite"/>
    </source>
</evidence>
<organism evidence="3 4">
    <name type="scientific">Meloidogyne hapla</name>
    <name type="common">Root-knot nematode worm</name>
    <dbReference type="NCBI Taxonomy" id="6305"/>
    <lineage>
        <taxon>Eukaryota</taxon>
        <taxon>Metazoa</taxon>
        <taxon>Ecdysozoa</taxon>
        <taxon>Nematoda</taxon>
        <taxon>Chromadorea</taxon>
        <taxon>Rhabditida</taxon>
        <taxon>Tylenchina</taxon>
        <taxon>Tylenchomorpha</taxon>
        <taxon>Tylenchoidea</taxon>
        <taxon>Meloidogynidae</taxon>
        <taxon>Meloidogyninae</taxon>
        <taxon>Meloidogyne</taxon>
    </lineage>
</organism>
<proteinExistence type="predicted"/>
<evidence type="ECO:0000313" key="4">
    <source>
        <dbReference type="WBParaSite" id="MhA1_Contig945.frz3.gene7"/>
    </source>
</evidence>
<feature type="chain" id="PRO_5009316440" evidence="2">
    <location>
        <begin position="23"/>
        <end position="174"/>
    </location>
</feature>
<evidence type="ECO:0000256" key="2">
    <source>
        <dbReference type="SAM" id="SignalP"/>
    </source>
</evidence>
<keyword evidence="3" id="KW-1185">Reference proteome</keyword>
<keyword evidence="2" id="KW-0732">Signal</keyword>
<dbReference type="AlphaFoldDB" id="A0A1I8C324"/>
<feature type="signal peptide" evidence="2">
    <location>
        <begin position="1"/>
        <end position="22"/>
    </location>
</feature>